<feature type="region of interest" description="Disordered" evidence="1">
    <location>
        <begin position="96"/>
        <end position="116"/>
    </location>
</feature>
<evidence type="ECO:0000313" key="2">
    <source>
        <dbReference type="EMBL" id="EGW34039.1"/>
    </source>
</evidence>
<reference evidence="2 3" key="1">
    <citation type="journal article" date="2011" name="Proc. Natl. Acad. Sci. U.S.A.">
        <title>Comparative genomics of xylose-fermenting fungi for enhanced biofuel production.</title>
        <authorList>
            <person name="Wohlbach D.J."/>
            <person name="Kuo A."/>
            <person name="Sato T.K."/>
            <person name="Potts K.M."/>
            <person name="Salamov A.A."/>
            <person name="LaButti K.M."/>
            <person name="Sun H."/>
            <person name="Clum A."/>
            <person name="Pangilinan J.L."/>
            <person name="Lindquist E.A."/>
            <person name="Lucas S."/>
            <person name="Lapidus A."/>
            <person name="Jin M."/>
            <person name="Gunawan C."/>
            <person name="Balan V."/>
            <person name="Dale B.E."/>
            <person name="Jeffries T.W."/>
            <person name="Zinkel R."/>
            <person name="Barry K.W."/>
            <person name="Grigoriev I.V."/>
            <person name="Gasch A.P."/>
        </authorList>
    </citation>
    <scope>NUCLEOTIDE SEQUENCE [LARGE SCALE GENOMIC DNA]</scope>
    <source>
        <strain evidence="3">NRRL Y-27907 / 11-Y1</strain>
    </source>
</reference>
<gene>
    <name evidence="2" type="ORF">SPAPADRAFT_59464</name>
</gene>
<dbReference type="OMA" id="GHIKYEV"/>
<dbReference type="Proteomes" id="UP000000709">
    <property type="component" value="Unassembled WGS sequence"/>
</dbReference>
<evidence type="ECO:0000313" key="3">
    <source>
        <dbReference type="Proteomes" id="UP000000709"/>
    </source>
</evidence>
<dbReference type="OrthoDB" id="4035606at2759"/>
<dbReference type="RefSeq" id="XP_007373623.1">
    <property type="nucleotide sequence ID" value="XM_007373561.1"/>
</dbReference>
<evidence type="ECO:0000256" key="1">
    <source>
        <dbReference type="SAM" id="MobiDB-lite"/>
    </source>
</evidence>
<dbReference type="eggNOG" id="ENOG502S3ZA">
    <property type="taxonomic scope" value="Eukaryota"/>
</dbReference>
<dbReference type="Gene3D" id="3.10.20.250">
    <property type="entry name" value="YML108W-like"/>
    <property type="match status" value="1"/>
</dbReference>
<sequence length="116" mass="13270">MSDTEFEQPENLDNPLRIIIVLNSPSHPDGEMQDRLLDTIQSMEEVNDFFDEFDSKVCIPNEGHIQYEVGSDGMVVVLVDSEELMGDALKFIDGYSTVENEEQDDEERDGKKKKRV</sequence>
<dbReference type="SUPFAM" id="SSF89975">
    <property type="entry name" value="Hypothetical protein Yml108w"/>
    <property type="match status" value="1"/>
</dbReference>
<dbReference type="EMBL" id="GL996500">
    <property type="protein sequence ID" value="EGW34039.1"/>
    <property type="molecule type" value="Genomic_DNA"/>
</dbReference>
<name>G3AJY8_SPAPN</name>
<organism evidence="3">
    <name type="scientific">Spathaspora passalidarum (strain NRRL Y-27907 / 11-Y1)</name>
    <dbReference type="NCBI Taxonomy" id="619300"/>
    <lineage>
        <taxon>Eukaryota</taxon>
        <taxon>Fungi</taxon>
        <taxon>Dikarya</taxon>
        <taxon>Ascomycota</taxon>
        <taxon>Saccharomycotina</taxon>
        <taxon>Pichiomycetes</taxon>
        <taxon>Debaryomycetaceae</taxon>
        <taxon>Spathaspora</taxon>
    </lineage>
</organism>
<dbReference type="AlphaFoldDB" id="G3AJY8"/>
<protein>
    <recommendedName>
        <fullName evidence="4">DUF1892 domain-containing protein</fullName>
    </recommendedName>
</protein>
<dbReference type="KEGG" id="spaa:SPAPADRAFT_59464"/>
<dbReference type="Pfam" id="PF08987">
    <property type="entry name" value="DUF1892"/>
    <property type="match status" value="1"/>
</dbReference>
<dbReference type="GeneID" id="18872926"/>
<evidence type="ECO:0008006" key="4">
    <source>
        <dbReference type="Google" id="ProtNLM"/>
    </source>
</evidence>
<dbReference type="InterPro" id="IPR015080">
    <property type="entry name" value="DUF1892"/>
</dbReference>
<dbReference type="HOGENOM" id="CLU_126651_0_0_1"/>
<proteinExistence type="predicted"/>
<keyword evidence="3" id="KW-1185">Reference proteome</keyword>
<accession>G3AJY8</accession>
<dbReference type="InterPro" id="IPR035946">
    <property type="entry name" value="YML108W-like_sf"/>
</dbReference>
<dbReference type="InParanoid" id="G3AJY8"/>